<dbReference type="GO" id="GO:0003777">
    <property type="term" value="F:microtubule motor activity"/>
    <property type="evidence" value="ECO:0007669"/>
    <property type="project" value="InterPro"/>
</dbReference>
<feature type="binding site" evidence="1">
    <location>
        <begin position="112"/>
        <end position="119"/>
    </location>
    <ligand>
        <name>ATP</name>
        <dbReference type="ChEBI" id="CHEBI:30616"/>
    </ligand>
</feature>
<feature type="domain" description="Kinesin motor" evidence="2">
    <location>
        <begin position="15"/>
        <end position="212"/>
    </location>
</feature>
<dbReference type="InterPro" id="IPR001752">
    <property type="entry name" value="Kinesin_motor_dom"/>
</dbReference>
<comment type="similarity">
    <text evidence="1">Belongs to the TRAFAC class myosin-kinesin ATPase superfamily. Kinesin family.</text>
</comment>
<dbReference type="OrthoDB" id="3176171at2759"/>
<dbReference type="SMART" id="SM00129">
    <property type="entry name" value="KISc"/>
    <property type="match status" value="1"/>
</dbReference>
<keyword evidence="1" id="KW-0505">Motor protein</keyword>
<dbReference type="EMBL" id="CAJVCH010004175">
    <property type="protein sequence ID" value="CAG7652017.1"/>
    <property type="molecule type" value="Genomic_DNA"/>
</dbReference>
<dbReference type="GO" id="GO:0005524">
    <property type="term" value="F:ATP binding"/>
    <property type="evidence" value="ECO:0007669"/>
    <property type="project" value="UniProtKB-UniRule"/>
</dbReference>
<accession>A0A8J2J2U6</accession>
<protein>
    <recommendedName>
        <fullName evidence="2">Kinesin motor domain-containing protein</fullName>
    </recommendedName>
</protein>
<evidence type="ECO:0000256" key="1">
    <source>
        <dbReference type="PROSITE-ProRule" id="PRU00283"/>
    </source>
</evidence>
<dbReference type="GO" id="GO:0007018">
    <property type="term" value="P:microtubule-based movement"/>
    <property type="evidence" value="ECO:0007669"/>
    <property type="project" value="InterPro"/>
</dbReference>
<dbReference type="PROSITE" id="PS50067">
    <property type="entry name" value="KINESIN_MOTOR_2"/>
    <property type="match status" value="1"/>
</dbReference>
<keyword evidence="1" id="KW-0547">Nucleotide-binding</keyword>
<keyword evidence="4" id="KW-1185">Reference proteome</keyword>
<keyword evidence="1" id="KW-0067">ATP-binding</keyword>
<proteinExistence type="inferred from homology"/>
<gene>
    <name evidence="3" type="ORF">AFUS01_LOCUS784</name>
</gene>
<dbReference type="Pfam" id="PF00225">
    <property type="entry name" value="Kinesin"/>
    <property type="match status" value="1"/>
</dbReference>
<evidence type="ECO:0000313" key="3">
    <source>
        <dbReference type="EMBL" id="CAG7652017.1"/>
    </source>
</evidence>
<organism evidence="3 4">
    <name type="scientific">Allacma fusca</name>
    <dbReference type="NCBI Taxonomy" id="39272"/>
    <lineage>
        <taxon>Eukaryota</taxon>
        <taxon>Metazoa</taxon>
        <taxon>Ecdysozoa</taxon>
        <taxon>Arthropoda</taxon>
        <taxon>Hexapoda</taxon>
        <taxon>Collembola</taxon>
        <taxon>Symphypleona</taxon>
        <taxon>Sminthuridae</taxon>
        <taxon>Allacma</taxon>
    </lineage>
</organism>
<reference evidence="3" key="1">
    <citation type="submission" date="2021-06" db="EMBL/GenBank/DDBJ databases">
        <authorList>
            <person name="Hodson N. C."/>
            <person name="Mongue J. A."/>
            <person name="Jaron S. K."/>
        </authorList>
    </citation>
    <scope>NUCLEOTIDE SEQUENCE</scope>
</reference>
<dbReference type="AlphaFoldDB" id="A0A8J2J2U6"/>
<dbReference type="Proteomes" id="UP000708208">
    <property type="component" value="Unassembled WGS sequence"/>
</dbReference>
<name>A0A8J2J2U6_9HEXA</name>
<evidence type="ECO:0000259" key="2">
    <source>
        <dbReference type="PROSITE" id="PS50067"/>
    </source>
</evidence>
<sequence length="212" mass="24562">MEENMEMRILKIMSKIKVALRVRPLSSRERDEKYPLVVQVENNSAFITDIRVPEKPAADSRQRFRQFDFDHAFWLTDCCEWGASQEEVYNEMAPALEKSILQGYNACLLAYGQSGTGKTHTMLGTKTDPGLIPRLCHSLWEKLRQGRENSSFRMEVSFMEIYREKVRDLLTPDKPLKLREHPQNGPHVQDFSHESYCSEMGIVEALTETQCT</sequence>
<evidence type="ECO:0000313" key="4">
    <source>
        <dbReference type="Proteomes" id="UP000708208"/>
    </source>
</evidence>
<comment type="caution">
    <text evidence="3">The sequence shown here is derived from an EMBL/GenBank/DDBJ whole genome shotgun (WGS) entry which is preliminary data.</text>
</comment>
<dbReference type="PANTHER" id="PTHR47117">
    <property type="entry name" value="STAR-RELATED LIPID TRANSFER PROTEIN 9"/>
    <property type="match status" value="1"/>
</dbReference>
<dbReference type="GO" id="GO:0008017">
    <property type="term" value="F:microtubule binding"/>
    <property type="evidence" value="ECO:0007669"/>
    <property type="project" value="InterPro"/>
</dbReference>